<dbReference type="Pfam" id="PF08478">
    <property type="entry name" value="POTRA_1"/>
    <property type="match status" value="1"/>
</dbReference>
<keyword evidence="1" id="KW-1003">Cell membrane</keyword>
<dbReference type="GO" id="GO:0090529">
    <property type="term" value="P:cell septum assembly"/>
    <property type="evidence" value="ECO:0007669"/>
    <property type="project" value="InterPro"/>
</dbReference>
<keyword evidence="2" id="KW-0132">Cell division</keyword>
<feature type="domain" description="POTRA" evidence="6">
    <location>
        <begin position="71"/>
        <end position="138"/>
    </location>
</feature>
<evidence type="ECO:0000313" key="8">
    <source>
        <dbReference type="Proteomes" id="UP000714817"/>
    </source>
</evidence>
<comment type="caution">
    <text evidence="7">The sequence shown here is derived from an EMBL/GenBank/DDBJ whole genome shotgun (WGS) entry which is preliminary data.</text>
</comment>
<reference evidence="7" key="1">
    <citation type="submission" date="2020-04" db="EMBL/GenBank/DDBJ databases">
        <authorList>
            <person name="Zhang T."/>
        </authorList>
    </citation>
    <scope>NUCLEOTIDE SEQUENCE</scope>
    <source>
        <strain evidence="7">HKST-UBA80</strain>
    </source>
</reference>
<keyword evidence="4" id="KW-0472">Membrane</keyword>
<sequence length="271" mass="30883">MSDIYLPKKMRKKRESSAAQRRNNSFIYAKRKAFMLFRRFTAVLVSLTVICAFAVGVKKSILDEKFFNVSSYIVVGAGNYVNKDDVEQLVRANSFDQLIFRVDVSGIESRLLEIFKGGRKFTITKEYPDKLKIEVVERKPIAIISNPGSEDFFIVDDEGYLLGQVDRRAYDLPIISYNGELQVGYTLDAKVVPVYLELLKALEEKKVKATSLSITNDYVRFYSENNVEVLVSIEKNIRTSVGILTALIRQLSLGGESFNKIDLRYDKVIVK</sequence>
<protein>
    <submittedName>
        <fullName evidence="7">FtsQ-type POTRA domain-containing protein</fullName>
    </submittedName>
</protein>
<dbReference type="AlphaFoldDB" id="A0A955DZP8"/>
<accession>A0A955DZP8</accession>
<dbReference type="EMBL" id="JAGQNY010000003">
    <property type="protein sequence ID" value="MCA9301942.1"/>
    <property type="molecule type" value="Genomic_DNA"/>
</dbReference>
<name>A0A955DZP8_UNCKA</name>
<dbReference type="PANTHER" id="PTHR35851:SF1">
    <property type="entry name" value="CELL DIVISION PROTEIN FTSQ"/>
    <property type="match status" value="1"/>
</dbReference>
<organism evidence="7 8">
    <name type="scientific">candidate division WWE3 bacterium</name>
    <dbReference type="NCBI Taxonomy" id="2053526"/>
    <lineage>
        <taxon>Bacteria</taxon>
        <taxon>Katanobacteria</taxon>
    </lineage>
</organism>
<dbReference type="Gene3D" id="3.10.20.310">
    <property type="entry name" value="membrane protein fhac"/>
    <property type="match status" value="1"/>
</dbReference>
<evidence type="ECO:0000256" key="3">
    <source>
        <dbReference type="ARBA" id="ARBA00022692"/>
    </source>
</evidence>
<evidence type="ECO:0000256" key="2">
    <source>
        <dbReference type="ARBA" id="ARBA00022618"/>
    </source>
</evidence>
<gene>
    <name evidence="7" type="ORF">KDA10_01060</name>
</gene>
<keyword evidence="3" id="KW-0812">Transmembrane</keyword>
<reference evidence="7" key="2">
    <citation type="journal article" date="2021" name="Microbiome">
        <title>Successional dynamics and alternative stable states in a saline activated sludge microbial community over 9 years.</title>
        <authorList>
            <person name="Wang Y."/>
            <person name="Ye J."/>
            <person name="Ju F."/>
            <person name="Liu L."/>
            <person name="Boyd J.A."/>
            <person name="Deng Y."/>
            <person name="Parks D.H."/>
            <person name="Jiang X."/>
            <person name="Yin X."/>
            <person name="Woodcroft B.J."/>
            <person name="Tyson G.W."/>
            <person name="Hugenholtz P."/>
            <person name="Polz M.F."/>
            <person name="Zhang T."/>
        </authorList>
    </citation>
    <scope>NUCLEOTIDE SEQUENCE</scope>
    <source>
        <strain evidence="7">HKST-UBA80</strain>
    </source>
</reference>
<evidence type="ECO:0000256" key="5">
    <source>
        <dbReference type="ARBA" id="ARBA00023306"/>
    </source>
</evidence>
<keyword evidence="4" id="KW-1133">Transmembrane helix</keyword>
<keyword evidence="5" id="KW-0131">Cell cycle</keyword>
<proteinExistence type="predicted"/>
<evidence type="ECO:0000313" key="7">
    <source>
        <dbReference type="EMBL" id="MCA9301942.1"/>
    </source>
</evidence>
<dbReference type="Proteomes" id="UP000714817">
    <property type="component" value="Unassembled WGS sequence"/>
</dbReference>
<dbReference type="InterPro" id="IPR013685">
    <property type="entry name" value="POTRA_FtsQ_type"/>
</dbReference>
<evidence type="ECO:0000259" key="6">
    <source>
        <dbReference type="Pfam" id="PF08478"/>
    </source>
</evidence>
<evidence type="ECO:0000256" key="1">
    <source>
        <dbReference type="ARBA" id="ARBA00022475"/>
    </source>
</evidence>
<dbReference type="InterPro" id="IPR026579">
    <property type="entry name" value="FtsQ"/>
</dbReference>
<dbReference type="PANTHER" id="PTHR35851">
    <property type="entry name" value="CELL DIVISION PROTEIN FTSQ"/>
    <property type="match status" value="1"/>
</dbReference>
<evidence type="ECO:0000256" key="4">
    <source>
        <dbReference type="ARBA" id="ARBA00022989"/>
    </source>
</evidence>